<dbReference type="Pfam" id="PF00225">
    <property type="entry name" value="Kinesin"/>
    <property type="match status" value="1"/>
</dbReference>
<dbReference type="InterPro" id="IPR027640">
    <property type="entry name" value="Kinesin-like_fam"/>
</dbReference>
<accession>A0A0T6BH82</accession>
<feature type="compositionally biased region" description="Basic and acidic residues" evidence="9">
    <location>
        <begin position="23"/>
        <end position="32"/>
    </location>
</feature>
<dbReference type="InterPro" id="IPR027417">
    <property type="entry name" value="P-loop_NTPase"/>
</dbReference>
<keyword evidence="12" id="KW-1185">Reference proteome</keyword>
<dbReference type="InterPro" id="IPR001752">
    <property type="entry name" value="Kinesin_motor_dom"/>
</dbReference>
<keyword evidence="2" id="KW-0493">Microtubule</keyword>
<dbReference type="PANTHER" id="PTHR47968">
    <property type="entry name" value="CENTROMERE PROTEIN E"/>
    <property type="match status" value="1"/>
</dbReference>
<comment type="caution">
    <text evidence="8">Lacks conserved residue(s) required for the propagation of feature annotation.</text>
</comment>
<dbReference type="GO" id="GO:0007018">
    <property type="term" value="P:microtubule-based movement"/>
    <property type="evidence" value="ECO:0007669"/>
    <property type="project" value="InterPro"/>
</dbReference>
<feature type="region of interest" description="Disordered" evidence="9">
    <location>
        <begin position="1"/>
        <end position="32"/>
    </location>
</feature>
<dbReference type="AlphaFoldDB" id="A0A0T6BH82"/>
<dbReference type="Gene3D" id="3.40.850.10">
    <property type="entry name" value="Kinesin motor domain"/>
    <property type="match status" value="1"/>
</dbReference>
<dbReference type="SUPFAM" id="SSF52540">
    <property type="entry name" value="P-loop containing nucleoside triphosphate hydrolases"/>
    <property type="match status" value="1"/>
</dbReference>
<evidence type="ECO:0000256" key="4">
    <source>
        <dbReference type="ARBA" id="ARBA00022840"/>
    </source>
</evidence>
<keyword evidence="6" id="KW-0505">Motor protein</keyword>
<proteinExistence type="inferred from homology"/>
<evidence type="ECO:0000256" key="9">
    <source>
        <dbReference type="SAM" id="MobiDB-lite"/>
    </source>
</evidence>
<dbReference type="GO" id="GO:0005524">
    <property type="term" value="F:ATP binding"/>
    <property type="evidence" value="ECO:0007669"/>
    <property type="project" value="UniProtKB-KW"/>
</dbReference>
<gene>
    <name evidence="11" type="ORF">AMK59_2310</name>
</gene>
<organism evidence="11 12">
    <name type="scientific">Oryctes borbonicus</name>
    <dbReference type="NCBI Taxonomy" id="1629725"/>
    <lineage>
        <taxon>Eukaryota</taxon>
        <taxon>Metazoa</taxon>
        <taxon>Ecdysozoa</taxon>
        <taxon>Arthropoda</taxon>
        <taxon>Hexapoda</taxon>
        <taxon>Insecta</taxon>
        <taxon>Pterygota</taxon>
        <taxon>Neoptera</taxon>
        <taxon>Endopterygota</taxon>
        <taxon>Coleoptera</taxon>
        <taxon>Polyphaga</taxon>
        <taxon>Scarabaeiformia</taxon>
        <taxon>Scarabaeidae</taxon>
        <taxon>Dynastinae</taxon>
        <taxon>Oryctes</taxon>
    </lineage>
</organism>
<feature type="domain" description="Kinesin motor" evidence="10">
    <location>
        <begin position="35"/>
        <end position="115"/>
    </location>
</feature>
<evidence type="ECO:0000256" key="7">
    <source>
        <dbReference type="ARBA" id="ARBA00023212"/>
    </source>
</evidence>
<dbReference type="GO" id="GO:0008017">
    <property type="term" value="F:microtubule binding"/>
    <property type="evidence" value="ECO:0007669"/>
    <property type="project" value="InterPro"/>
</dbReference>
<dbReference type="PANTHER" id="PTHR47968:SF13">
    <property type="entry name" value="KINESIN-LIKE PROTEIN KIF19 ISOFORM X1"/>
    <property type="match status" value="1"/>
</dbReference>
<evidence type="ECO:0000256" key="3">
    <source>
        <dbReference type="ARBA" id="ARBA00022741"/>
    </source>
</evidence>
<dbReference type="EMBL" id="LJIG01000228">
    <property type="protein sequence ID" value="KRT86712.1"/>
    <property type="molecule type" value="Genomic_DNA"/>
</dbReference>
<protein>
    <submittedName>
        <fullName evidence="11">Kinesin</fullName>
    </submittedName>
</protein>
<comment type="subcellular location">
    <subcellularLocation>
        <location evidence="1">Cytoplasm</location>
        <location evidence="1">Cytoskeleton</location>
    </subcellularLocation>
</comment>
<keyword evidence="3" id="KW-0547">Nucleotide-binding</keyword>
<dbReference type="OrthoDB" id="3176171at2759"/>
<evidence type="ECO:0000256" key="8">
    <source>
        <dbReference type="PROSITE-ProRule" id="PRU00283"/>
    </source>
</evidence>
<evidence type="ECO:0000313" key="12">
    <source>
        <dbReference type="Proteomes" id="UP000051574"/>
    </source>
</evidence>
<keyword evidence="5" id="KW-0175">Coiled coil</keyword>
<reference evidence="11 12" key="1">
    <citation type="submission" date="2015-09" db="EMBL/GenBank/DDBJ databases">
        <title>Draft genome of the scarab beetle Oryctes borbonicus.</title>
        <authorList>
            <person name="Meyer J.M."/>
            <person name="Markov G.V."/>
            <person name="Baskaran P."/>
            <person name="Herrmann M."/>
            <person name="Sommer R.J."/>
            <person name="Roedelsperger C."/>
        </authorList>
    </citation>
    <scope>NUCLEOTIDE SEQUENCE [LARGE SCALE GENOMIC DNA]</scope>
    <source>
        <strain evidence="11">OB123</strain>
        <tissue evidence="11">Whole animal</tissue>
    </source>
</reference>
<feature type="compositionally biased region" description="Polar residues" evidence="9">
    <location>
        <begin position="1"/>
        <end position="22"/>
    </location>
</feature>
<evidence type="ECO:0000256" key="5">
    <source>
        <dbReference type="ARBA" id="ARBA00023054"/>
    </source>
</evidence>
<comment type="caution">
    <text evidence="11">The sequence shown here is derived from an EMBL/GenBank/DDBJ whole genome shotgun (WGS) entry which is preliminary data.</text>
</comment>
<evidence type="ECO:0000256" key="1">
    <source>
        <dbReference type="ARBA" id="ARBA00004245"/>
    </source>
</evidence>
<evidence type="ECO:0000313" key="11">
    <source>
        <dbReference type="EMBL" id="KRT86712.1"/>
    </source>
</evidence>
<dbReference type="GO" id="GO:0005874">
    <property type="term" value="C:microtubule"/>
    <property type="evidence" value="ECO:0007669"/>
    <property type="project" value="UniProtKB-KW"/>
</dbReference>
<dbReference type="InterPro" id="IPR036961">
    <property type="entry name" value="Kinesin_motor_dom_sf"/>
</dbReference>
<keyword evidence="4" id="KW-0067">ATP-binding</keyword>
<name>A0A0T6BH82_9SCAR</name>
<keyword evidence="7" id="KW-0963">Cytoplasm</keyword>
<evidence type="ECO:0000259" key="10">
    <source>
        <dbReference type="PROSITE" id="PS50067"/>
    </source>
</evidence>
<dbReference type="GO" id="GO:0003777">
    <property type="term" value="F:microtubule motor activity"/>
    <property type="evidence" value="ECO:0007669"/>
    <property type="project" value="InterPro"/>
</dbReference>
<comment type="similarity">
    <text evidence="8">Belongs to the TRAFAC class myosin-kinesin ATPase superfamily. Kinesin family.</text>
</comment>
<keyword evidence="7" id="KW-0206">Cytoskeleton</keyword>
<sequence length="115" mass="13107">MIQNTNNGSNVNKDNIPTSSDSDTSKKVPKTADERLMVAVRIRPLKPDEQQRCLYAINKKDVFLEDDNNEKYKALRQKRGSDKQYSFDVVFSEDSTQEEVYNVTTSSLVKDVLNG</sequence>
<dbReference type="PROSITE" id="PS50067">
    <property type="entry name" value="KINESIN_MOTOR_2"/>
    <property type="match status" value="1"/>
</dbReference>
<evidence type="ECO:0000256" key="6">
    <source>
        <dbReference type="ARBA" id="ARBA00023175"/>
    </source>
</evidence>
<evidence type="ECO:0000256" key="2">
    <source>
        <dbReference type="ARBA" id="ARBA00022701"/>
    </source>
</evidence>
<dbReference type="Proteomes" id="UP000051574">
    <property type="component" value="Unassembled WGS sequence"/>
</dbReference>